<dbReference type="PANTHER" id="PTHR22906">
    <property type="entry name" value="PROPERDIN"/>
    <property type="match status" value="1"/>
</dbReference>
<dbReference type="Proteomes" id="UP001164746">
    <property type="component" value="Chromosome 16"/>
</dbReference>
<organism evidence="6 7">
    <name type="scientific">Mya arenaria</name>
    <name type="common">Soft-shell clam</name>
    <dbReference type="NCBI Taxonomy" id="6604"/>
    <lineage>
        <taxon>Eukaryota</taxon>
        <taxon>Metazoa</taxon>
        <taxon>Spiralia</taxon>
        <taxon>Lophotrochozoa</taxon>
        <taxon>Mollusca</taxon>
        <taxon>Bivalvia</taxon>
        <taxon>Autobranchia</taxon>
        <taxon>Heteroconchia</taxon>
        <taxon>Euheterodonta</taxon>
        <taxon>Imparidentia</taxon>
        <taxon>Neoheterodontei</taxon>
        <taxon>Myida</taxon>
        <taxon>Myoidea</taxon>
        <taxon>Myidae</taxon>
        <taxon>Mya</taxon>
    </lineage>
</organism>
<dbReference type="PANTHER" id="PTHR22906:SF43">
    <property type="entry name" value="PROPERDIN"/>
    <property type="match status" value="1"/>
</dbReference>
<protein>
    <submittedName>
        <fullName evidence="6">HMCN1-like protein</fullName>
    </submittedName>
</protein>
<dbReference type="SUPFAM" id="SSF82895">
    <property type="entry name" value="TSP-1 type 1 repeat"/>
    <property type="match status" value="16"/>
</dbReference>
<evidence type="ECO:0000256" key="1">
    <source>
        <dbReference type="ARBA" id="ARBA00004613"/>
    </source>
</evidence>
<comment type="subcellular location">
    <subcellularLocation>
        <location evidence="1">Secreted</location>
    </subcellularLocation>
</comment>
<dbReference type="InterPro" id="IPR000884">
    <property type="entry name" value="TSP1_rpt"/>
</dbReference>
<evidence type="ECO:0000313" key="7">
    <source>
        <dbReference type="Proteomes" id="UP001164746"/>
    </source>
</evidence>
<keyword evidence="5" id="KW-1015">Disulfide bond</keyword>
<dbReference type="Pfam" id="PF00090">
    <property type="entry name" value="TSP_1"/>
    <property type="match status" value="16"/>
</dbReference>
<keyword evidence="4" id="KW-0677">Repeat</keyword>
<sequence length="891" mass="93126">PIDGNWAIWSRWTACSTTCGTGHKSRTRSCTSPRPSGGGQYCTGTDHSSASCLTKICPVNGGWGTWTTWGSCDKSCDTGHQSRTRDCTHPAPKYGGANCTGDYLSTKTCLLKHCSVDGHWGSWSAYGACAVTCGSGKKTRHRSCDKPAPAHGGHTCSGSSTSDTTCLLGDCPVDGHWGSWSSYGACTVTCGTGKKARHRSCNSPAPAHGGQSCSGSSTSDTTCSLAACPVNGQWGTWSAYGACSVTCGAGNKGRHRSCDSPAPAHGGHSCSGPSTSDATCSLGDCPVNGQWGTWSAYGACSVTCGAGNKVKHRSCDSPAPAHGGHTCSGSSTSQSTCSLGDCPVDGQWATWATWGACSVTCGSGTSTRTRGCHAPQYGGKPCNGHSTDQKTCTMVNCPVDGHWNSWSEYGTCDVTCGTGSQSRSRTCHEPIHGGKPCSGDATGTRSCEMTSCPVDGRWNTWSEWGTCGVTCGTGSQSRSRTCHEPRYGGNPCTGHSSDTKTCTMINCPVDGSWNTWSDWGKCDVTCGSGSQTRSRTCHEPTYGGKPCLGSRTGTKACTMVACPVDGHWSTWSDWATCDVTCGTSTHLRSRGCTNPAPKNGGRQCVGSSTDTEECEMVECPVDGGWGHWTAYNKCSQTCGGGQQARSRSCDNPTPKYGGKQCLGQSQHTQQCGTAPCVVDGVWSTWQAWSGCSVTCAGGNRTRTRLCDNPAPKNGGADCKGDNSGTEHCNTDACPTWSGWFAAPCSVTCGSGTRMRLRHCSSGTDSDCGSGNAFENLACMDQHCPVDGKWGEWKEWTTCSASCDQGTRSRSRDCDDPAPKYGGKQCVGSGSDEGMCQIKECPHWSSWQNVGKCSVTCGQGFLVLKRMCSTGNDVDCTGSSADERPCIPTECV</sequence>
<dbReference type="EMBL" id="CP111027">
    <property type="protein sequence ID" value="WAR29670.1"/>
    <property type="molecule type" value="Genomic_DNA"/>
</dbReference>
<keyword evidence="3" id="KW-0732">Signal</keyword>
<evidence type="ECO:0000256" key="5">
    <source>
        <dbReference type="ARBA" id="ARBA00023157"/>
    </source>
</evidence>
<feature type="non-terminal residue" evidence="6">
    <location>
        <position position="1"/>
    </location>
</feature>
<dbReference type="Gene3D" id="2.20.100.10">
    <property type="entry name" value="Thrombospondin type-1 (TSP1) repeat"/>
    <property type="match status" value="16"/>
</dbReference>
<keyword evidence="2" id="KW-0964">Secreted</keyword>
<evidence type="ECO:0000256" key="2">
    <source>
        <dbReference type="ARBA" id="ARBA00022525"/>
    </source>
</evidence>
<dbReference type="InterPro" id="IPR036383">
    <property type="entry name" value="TSP1_rpt_sf"/>
</dbReference>
<evidence type="ECO:0000256" key="3">
    <source>
        <dbReference type="ARBA" id="ARBA00022729"/>
    </source>
</evidence>
<name>A0ABY7G694_MYAAR</name>
<dbReference type="InterPro" id="IPR052065">
    <property type="entry name" value="Compl_asym_regulator"/>
</dbReference>
<accession>A0ABY7G694</accession>
<proteinExistence type="predicted"/>
<gene>
    <name evidence="6" type="ORF">MAR_003238</name>
</gene>
<evidence type="ECO:0000256" key="4">
    <source>
        <dbReference type="ARBA" id="ARBA00022737"/>
    </source>
</evidence>
<keyword evidence="7" id="KW-1185">Reference proteome</keyword>
<dbReference type="SMART" id="SM00209">
    <property type="entry name" value="TSP1"/>
    <property type="match status" value="16"/>
</dbReference>
<evidence type="ECO:0000313" key="6">
    <source>
        <dbReference type="EMBL" id="WAR29670.1"/>
    </source>
</evidence>
<dbReference type="PRINTS" id="PR01705">
    <property type="entry name" value="TSP1REPEAT"/>
</dbReference>
<dbReference type="PROSITE" id="PS50092">
    <property type="entry name" value="TSP1"/>
    <property type="match status" value="16"/>
</dbReference>
<reference evidence="6" key="1">
    <citation type="submission" date="2022-11" db="EMBL/GenBank/DDBJ databases">
        <title>Centuries of genome instability and evolution in soft-shell clam transmissible cancer (bioRxiv).</title>
        <authorList>
            <person name="Hart S.F.M."/>
            <person name="Yonemitsu M.A."/>
            <person name="Giersch R.M."/>
            <person name="Beal B.F."/>
            <person name="Arriagada G."/>
            <person name="Davis B.W."/>
            <person name="Ostrander E.A."/>
            <person name="Goff S.P."/>
            <person name="Metzger M.J."/>
        </authorList>
    </citation>
    <scope>NUCLEOTIDE SEQUENCE</scope>
    <source>
        <strain evidence="6">MELC-2E11</strain>
        <tissue evidence="6">Siphon/mantle</tissue>
    </source>
</reference>